<evidence type="ECO:0000313" key="3">
    <source>
        <dbReference type="Proteomes" id="UP001278500"/>
    </source>
</evidence>
<dbReference type="GeneID" id="87865454"/>
<feature type="compositionally biased region" description="Polar residues" evidence="1">
    <location>
        <begin position="171"/>
        <end position="184"/>
    </location>
</feature>
<evidence type="ECO:0000313" key="2">
    <source>
        <dbReference type="EMBL" id="KAK3345643.1"/>
    </source>
</evidence>
<name>A0AAE0JGQ4_9PEZI</name>
<organism evidence="2 3">
    <name type="scientific">Neurospora tetraspora</name>
    <dbReference type="NCBI Taxonomy" id="94610"/>
    <lineage>
        <taxon>Eukaryota</taxon>
        <taxon>Fungi</taxon>
        <taxon>Dikarya</taxon>
        <taxon>Ascomycota</taxon>
        <taxon>Pezizomycotina</taxon>
        <taxon>Sordariomycetes</taxon>
        <taxon>Sordariomycetidae</taxon>
        <taxon>Sordariales</taxon>
        <taxon>Sordariaceae</taxon>
        <taxon>Neurospora</taxon>
    </lineage>
</organism>
<dbReference type="Proteomes" id="UP001278500">
    <property type="component" value="Unassembled WGS sequence"/>
</dbReference>
<feature type="compositionally biased region" description="Gly residues" evidence="1">
    <location>
        <begin position="205"/>
        <end position="215"/>
    </location>
</feature>
<feature type="compositionally biased region" description="Low complexity" evidence="1">
    <location>
        <begin position="154"/>
        <end position="169"/>
    </location>
</feature>
<accession>A0AAE0JGQ4</accession>
<proteinExistence type="predicted"/>
<feature type="region of interest" description="Disordered" evidence="1">
    <location>
        <begin position="144"/>
        <end position="222"/>
    </location>
</feature>
<feature type="region of interest" description="Disordered" evidence="1">
    <location>
        <begin position="58"/>
        <end position="130"/>
    </location>
</feature>
<dbReference type="EMBL" id="JAUEPP010000004">
    <property type="protein sequence ID" value="KAK3345643.1"/>
    <property type="molecule type" value="Genomic_DNA"/>
</dbReference>
<gene>
    <name evidence="2" type="ORF">B0H65DRAFT_509291</name>
</gene>
<sequence length="270" mass="28515">MPESYYSGVGYPYPVEARMRSSVAGSVAPSTASQSTIRPSHVVNQQGQLAIDYPASQISRASHSPSQAGSYHSLRDVGPSDSCSNVGSVESTSSRASRASNVSRASTVRPEDSLSQVGAPAAPSVKYGRGKDLSGRELALLNAQGHSHAPTEFSQSQSQNQGPGPQLLPYTASTAGSNVSSDSTLVIDMRDPNRRNPHPSNPQGQGNGGRGGGGSAYPSDPPTVVVTEADIARGREMWPGLDRESVKCRMKVVLIRERVQERGRVAFGRR</sequence>
<dbReference type="RefSeq" id="XP_062682256.1">
    <property type="nucleotide sequence ID" value="XM_062828300.1"/>
</dbReference>
<feature type="compositionally biased region" description="Low complexity" evidence="1">
    <location>
        <begin position="88"/>
        <end position="108"/>
    </location>
</feature>
<reference evidence="2" key="2">
    <citation type="submission" date="2023-06" db="EMBL/GenBank/DDBJ databases">
        <authorList>
            <consortium name="Lawrence Berkeley National Laboratory"/>
            <person name="Haridas S."/>
            <person name="Hensen N."/>
            <person name="Bonometti L."/>
            <person name="Westerberg I."/>
            <person name="Brannstrom I.O."/>
            <person name="Guillou S."/>
            <person name="Cros-Aarteil S."/>
            <person name="Calhoun S."/>
            <person name="Kuo A."/>
            <person name="Mondo S."/>
            <person name="Pangilinan J."/>
            <person name="Riley R."/>
            <person name="Labutti K."/>
            <person name="Andreopoulos B."/>
            <person name="Lipzen A."/>
            <person name="Chen C."/>
            <person name="Yanf M."/>
            <person name="Daum C."/>
            <person name="Ng V."/>
            <person name="Clum A."/>
            <person name="Steindorff A."/>
            <person name="Ohm R."/>
            <person name="Martin F."/>
            <person name="Silar P."/>
            <person name="Natvig D."/>
            <person name="Lalanne C."/>
            <person name="Gautier V."/>
            <person name="Ament-Velasquez S.L."/>
            <person name="Kruys A."/>
            <person name="Hutchinson M.I."/>
            <person name="Powell A.J."/>
            <person name="Barry K."/>
            <person name="Miller A.N."/>
            <person name="Grigoriev I.V."/>
            <person name="Debuchy R."/>
            <person name="Gladieux P."/>
            <person name="Thoren M.H."/>
            <person name="Johannesson H."/>
        </authorList>
    </citation>
    <scope>NUCLEOTIDE SEQUENCE</scope>
    <source>
        <strain evidence="2">CBS 560.94</strain>
    </source>
</reference>
<keyword evidence="3" id="KW-1185">Reference proteome</keyword>
<reference evidence="2" key="1">
    <citation type="journal article" date="2023" name="Mol. Phylogenet. Evol.">
        <title>Genome-scale phylogeny and comparative genomics of the fungal order Sordariales.</title>
        <authorList>
            <person name="Hensen N."/>
            <person name="Bonometti L."/>
            <person name="Westerberg I."/>
            <person name="Brannstrom I.O."/>
            <person name="Guillou S."/>
            <person name="Cros-Aarteil S."/>
            <person name="Calhoun S."/>
            <person name="Haridas S."/>
            <person name="Kuo A."/>
            <person name="Mondo S."/>
            <person name="Pangilinan J."/>
            <person name="Riley R."/>
            <person name="LaButti K."/>
            <person name="Andreopoulos B."/>
            <person name="Lipzen A."/>
            <person name="Chen C."/>
            <person name="Yan M."/>
            <person name="Daum C."/>
            <person name="Ng V."/>
            <person name="Clum A."/>
            <person name="Steindorff A."/>
            <person name="Ohm R.A."/>
            <person name="Martin F."/>
            <person name="Silar P."/>
            <person name="Natvig D.O."/>
            <person name="Lalanne C."/>
            <person name="Gautier V."/>
            <person name="Ament-Velasquez S.L."/>
            <person name="Kruys A."/>
            <person name="Hutchinson M.I."/>
            <person name="Powell A.J."/>
            <person name="Barry K."/>
            <person name="Miller A.N."/>
            <person name="Grigoriev I.V."/>
            <person name="Debuchy R."/>
            <person name="Gladieux P."/>
            <person name="Hiltunen Thoren M."/>
            <person name="Johannesson H."/>
        </authorList>
    </citation>
    <scope>NUCLEOTIDE SEQUENCE</scope>
    <source>
        <strain evidence="2">CBS 560.94</strain>
    </source>
</reference>
<feature type="compositionally biased region" description="Polar residues" evidence="1">
    <location>
        <begin position="28"/>
        <end position="40"/>
    </location>
</feature>
<dbReference type="AlphaFoldDB" id="A0AAE0JGQ4"/>
<feature type="compositionally biased region" description="Polar residues" evidence="1">
    <location>
        <begin position="58"/>
        <end position="70"/>
    </location>
</feature>
<evidence type="ECO:0000256" key="1">
    <source>
        <dbReference type="SAM" id="MobiDB-lite"/>
    </source>
</evidence>
<protein>
    <submittedName>
        <fullName evidence="2">Uncharacterized protein</fullName>
    </submittedName>
</protein>
<feature type="region of interest" description="Disordered" evidence="1">
    <location>
        <begin position="20"/>
        <end position="40"/>
    </location>
</feature>
<comment type="caution">
    <text evidence="2">The sequence shown here is derived from an EMBL/GenBank/DDBJ whole genome shotgun (WGS) entry which is preliminary data.</text>
</comment>